<organism evidence="3 4">
    <name type="scientific">Nocardiopsis suaedae</name>
    <dbReference type="NCBI Taxonomy" id="3018444"/>
    <lineage>
        <taxon>Bacteria</taxon>
        <taxon>Bacillati</taxon>
        <taxon>Actinomycetota</taxon>
        <taxon>Actinomycetes</taxon>
        <taxon>Streptosporangiales</taxon>
        <taxon>Nocardiopsidaceae</taxon>
        <taxon>Nocardiopsis</taxon>
    </lineage>
</organism>
<dbReference type="SUPFAM" id="SSF51735">
    <property type="entry name" value="NAD(P)-binding Rossmann-fold domains"/>
    <property type="match status" value="1"/>
</dbReference>
<evidence type="ECO:0000256" key="1">
    <source>
        <dbReference type="ARBA" id="ARBA00006484"/>
    </source>
</evidence>
<evidence type="ECO:0000313" key="4">
    <source>
        <dbReference type="Proteomes" id="UP001165685"/>
    </source>
</evidence>
<dbReference type="PRINTS" id="PR00081">
    <property type="entry name" value="GDHRDH"/>
</dbReference>
<dbReference type="PRINTS" id="PR00080">
    <property type="entry name" value="SDRFAMILY"/>
</dbReference>
<dbReference type="Gene3D" id="3.40.50.720">
    <property type="entry name" value="NAD(P)-binding Rossmann-like Domain"/>
    <property type="match status" value="1"/>
</dbReference>
<keyword evidence="2" id="KW-0560">Oxidoreductase</keyword>
<name>A0ABT4TL12_9ACTN</name>
<dbReference type="Pfam" id="PF13561">
    <property type="entry name" value="adh_short_C2"/>
    <property type="match status" value="1"/>
</dbReference>
<comment type="caution">
    <text evidence="3">The sequence shown here is derived from an EMBL/GenBank/DDBJ whole genome shotgun (WGS) entry which is preliminary data.</text>
</comment>
<sequence>MLLRGKTALITGASRGIGAAAARAFAAEGASVALAARDAEALERVVASVADGPGEALAVPTDVTDEAAVRRLVKTVTEHFGGLHLAFNNAGGAGDAGMRKAPVDEIPTRAFDSAVELNLRSVYLCLMYEAPAIMESGGGAIVNTSSGAGLAGGVPGIAPYVSAKHGLQGLTKAAALDYAARGVRVNAVAPGPVLTDLMAQAPEEYREAAAAAVPMGRVGRPEEVAAAAVWLCSDRSAFVTGATLPVDGGQAVATA</sequence>
<evidence type="ECO:0000256" key="2">
    <source>
        <dbReference type="ARBA" id="ARBA00023002"/>
    </source>
</evidence>
<proteinExistence type="inferred from homology"/>
<dbReference type="PANTHER" id="PTHR42760:SF115">
    <property type="entry name" value="3-OXOACYL-[ACYL-CARRIER-PROTEIN] REDUCTASE FABG"/>
    <property type="match status" value="1"/>
</dbReference>
<dbReference type="InterPro" id="IPR002347">
    <property type="entry name" value="SDR_fam"/>
</dbReference>
<dbReference type="PANTHER" id="PTHR42760">
    <property type="entry name" value="SHORT-CHAIN DEHYDROGENASES/REDUCTASES FAMILY MEMBER"/>
    <property type="match status" value="1"/>
</dbReference>
<dbReference type="Proteomes" id="UP001165685">
    <property type="component" value="Unassembled WGS sequence"/>
</dbReference>
<dbReference type="NCBIfam" id="NF005559">
    <property type="entry name" value="PRK07231.1"/>
    <property type="match status" value="1"/>
</dbReference>
<accession>A0ABT4TL12</accession>
<gene>
    <name evidence="3" type="ORF">O4U47_12690</name>
</gene>
<evidence type="ECO:0000313" key="3">
    <source>
        <dbReference type="EMBL" id="MDA2805372.1"/>
    </source>
</evidence>
<keyword evidence="4" id="KW-1185">Reference proteome</keyword>
<dbReference type="CDD" id="cd05233">
    <property type="entry name" value="SDR_c"/>
    <property type="match status" value="1"/>
</dbReference>
<reference evidence="3" key="1">
    <citation type="submission" date="2023-01" db="EMBL/GenBank/DDBJ databases">
        <title>Draft genome sequence of Nocardiopsis sp. LSu2-4 isolated from halophytes.</title>
        <authorList>
            <person name="Duangmal K."/>
            <person name="Chantavorakit T."/>
        </authorList>
    </citation>
    <scope>NUCLEOTIDE SEQUENCE</scope>
    <source>
        <strain evidence="3">LSu2-4</strain>
    </source>
</reference>
<dbReference type="InterPro" id="IPR036291">
    <property type="entry name" value="NAD(P)-bd_dom_sf"/>
</dbReference>
<dbReference type="RefSeq" id="WP_270678029.1">
    <property type="nucleotide sequence ID" value="NZ_JAQFWP010000020.1"/>
</dbReference>
<dbReference type="EMBL" id="JAQFWP010000020">
    <property type="protein sequence ID" value="MDA2805372.1"/>
    <property type="molecule type" value="Genomic_DNA"/>
</dbReference>
<protein>
    <submittedName>
        <fullName evidence="3">SDR family NAD(P)-dependent oxidoreductase</fullName>
    </submittedName>
</protein>
<comment type="similarity">
    <text evidence="1">Belongs to the short-chain dehydrogenases/reductases (SDR) family.</text>
</comment>